<keyword evidence="14" id="KW-0443">Lipid metabolism</keyword>
<evidence type="ECO:0000256" key="16">
    <source>
        <dbReference type="ARBA" id="ARBA00023315"/>
    </source>
</evidence>
<comment type="similarity">
    <text evidence="6">Belongs to the class-II pyridoxal-phosphate-dependent aminotransferase family.</text>
</comment>
<comment type="caution">
    <text evidence="20">The sequence shown here is derived from an EMBL/GenBank/DDBJ whole genome shotgun (WGS) entry which is preliminary data.</text>
</comment>
<dbReference type="InterPro" id="IPR015422">
    <property type="entry name" value="PyrdxlP-dep_Trfase_small"/>
</dbReference>
<dbReference type="InterPro" id="IPR015421">
    <property type="entry name" value="PyrdxlP-dep_Trfase_major"/>
</dbReference>
<feature type="compositionally biased region" description="Low complexity" evidence="18">
    <location>
        <begin position="61"/>
        <end position="73"/>
    </location>
</feature>
<keyword evidence="13" id="KW-1133">Transmembrane helix</keyword>
<dbReference type="GO" id="GO:0017059">
    <property type="term" value="C:serine palmitoyltransferase complex"/>
    <property type="evidence" value="ECO:0007669"/>
    <property type="project" value="TreeGrafter"/>
</dbReference>
<keyword evidence="15" id="KW-0472">Membrane</keyword>
<protein>
    <recommendedName>
        <fullName evidence="7">serine C-palmitoyltransferase</fullName>
        <ecNumber evidence="7">2.3.1.50</ecNumber>
    </recommendedName>
</protein>
<evidence type="ECO:0000256" key="7">
    <source>
        <dbReference type="ARBA" id="ARBA00013220"/>
    </source>
</evidence>
<evidence type="ECO:0000256" key="14">
    <source>
        <dbReference type="ARBA" id="ARBA00023098"/>
    </source>
</evidence>
<evidence type="ECO:0000256" key="9">
    <source>
        <dbReference type="ARBA" id="ARBA00022692"/>
    </source>
</evidence>
<organism evidence="20 21">
    <name type="scientific">Papiliotrema laurentii</name>
    <name type="common">Cryptococcus laurentii</name>
    <dbReference type="NCBI Taxonomy" id="5418"/>
    <lineage>
        <taxon>Eukaryota</taxon>
        <taxon>Fungi</taxon>
        <taxon>Dikarya</taxon>
        <taxon>Basidiomycota</taxon>
        <taxon>Agaricomycotina</taxon>
        <taxon>Tremellomycetes</taxon>
        <taxon>Tremellales</taxon>
        <taxon>Rhynchogastremaceae</taxon>
        <taxon>Papiliotrema</taxon>
    </lineage>
</organism>
<dbReference type="GO" id="GO:0005783">
    <property type="term" value="C:endoplasmic reticulum"/>
    <property type="evidence" value="ECO:0007669"/>
    <property type="project" value="UniProtKB-SubCell"/>
</dbReference>
<reference evidence="20" key="1">
    <citation type="submission" date="2023-02" db="EMBL/GenBank/DDBJ databases">
        <title>Identification and recombinant expression of a fungal hydrolase from Papiliotrema laurentii that hydrolyzes apple cutin and clears colloidal polyester polyurethane.</title>
        <authorList>
            <consortium name="DOE Joint Genome Institute"/>
            <person name="Roman V.A."/>
            <person name="Bojanowski C."/>
            <person name="Crable B.R."/>
            <person name="Wagner D.N."/>
            <person name="Hung C.S."/>
            <person name="Nadeau L.J."/>
            <person name="Schratz L."/>
            <person name="Haridas S."/>
            <person name="Pangilinan J."/>
            <person name="Lipzen A."/>
            <person name="Na H."/>
            <person name="Yan M."/>
            <person name="Ng V."/>
            <person name="Grigoriev I.V."/>
            <person name="Spatafora J.W."/>
            <person name="Barlow D."/>
            <person name="Biffinger J."/>
            <person name="Kelley-Loughnane N."/>
            <person name="Varaljay V.A."/>
            <person name="Crookes-Goodson W.J."/>
        </authorList>
    </citation>
    <scope>NUCLEOTIDE SEQUENCE</scope>
    <source>
        <strain evidence="20">5307AH</strain>
    </source>
</reference>
<dbReference type="GO" id="GO:0046513">
    <property type="term" value="P:ceramide biosynthetic process"/>
    <property type="evidence" value="ECO:0007669"/>
    <property type="project" value="TreeGrafter"/>
</dbReference>
<comment type="cofactor">
    <cofactor evidence="1">
        <name>pyridoxal 5'-phosphate</name>
        <dbReference type="ChEBI" id="CHEBI:597326"/>
    </cofactor>
</comment>
<evidence type="ECO:0000256" key="5">
    <source>
        <dbReference type="ARBA" id="ARBA00004991"/>
    </source>
</evidence>
<keyword evidence="16" id="KW-0012">Acyltransferase</keyword>
<keyword evidence="8" id="KW-0808">Transferase</keyword>
<evidence type="ECO:0000256" key="11">
    <source>
        <dbReference type="ARBA" id="ARBA00022898"/>
    </source>
</evidence>
<accession>A0AAD9L9M1</accession>
<comment type="subcellular location">
    <subcellularLocation>
        <location evidence="2">Endoplasmic reticulum</location>
    </subcellularLocation>
    <subcellularLocation>
        <location evidence="3">Membrane</location>
    </subcellularLocation>
</comment>
<evidence type="ECO:0000256" key="12">
    <source>
        <dbReference type="ARBA" id="ARBA00022919"/>
    </source>
</evidence>
<dbReference type="AlphaFoldDB" id="A0AAD9L9M1"/>
<name>A0AAD9L9M1_PAPLA</name>
<evidence type="ECO:0000256" key="17">
    <source>
        <dbReference type="ARBA" id="ARBA00048528"/>
    </source>
</evidence>
<feature type="domain" description="Aminotransferase class I/classII large" evidence="19">
    <location>
        <begin position="560"/>
        <end position="665"/>
    </location>
</feature>
<evidence type="ECO:0000256" key="15">
    <source>
        <dbReference type="ARBA" id="ARBA00023136"/>
    </source>
</evidence>
<dbReference type="PROSITE" id="PS00599">
    <property type="entry name" value="AA_TRANSFER_CLASS_2"/>
    <property type="match status" value="1"/>
</dbReference>
<evidence type="ECO:0000313" key="20">
    <source>
        <dbReference type="EMBL" id="KAK1927622.1"/>
    </source>
</evidence>
<dbReference type="Gene3D" id="3.90.1150.10">
    <property type="entry name" value="Aspartate Aminotransferase, domain 1"/>
    <property type="match status" value="1"/>
</dbReference>
<comment type="pathway">
    <text evidence="4">Lipid metabolism; sphingolipid metabolism.</text>
</comment>
<dbReference type="GO" id="GO:0016020">
    <property type="term" value="C:membrane"/>
    <property type="evidence" value="ECO:0007669"/>
    <property type="project" value="UniProtKB-SubCell"/>
</dbReference>
<evidence type="ECO:0000259" key="19">
    <source>
        <dbReference type="Pfam" id="PF00155"/>
    </source>
</evidence>
<dbReference type="InterPro" id="IPR004839">
    <property type="entry name" value="Aminotransferase_I/II_large"/>
</dbReference>
<comment type="pathway">
    <text evidence="5">Sphingolipid metabolism.</text>
</comment>
<evidence type="ECO:0000256" key="6">
    <source>
        <dbReference type="ARBA" id="ARBA00008392"/>
    </source>
</evidence>
<dbReference type="PANTHER" id="PTHR13693:SF3">
    <property type="entry name" value="LD36009P"/>
    <property type="match status" value="1"/>
</dbReference>
<dbReference type="PANTHER" id="PTHR13693">
    <property type="entry name" value="CLASS II AMINOTRANSFERASE/8-AMINO-7-OXONONANOATE SYNTHASE"/>
    <property type="match status" value="1"/>
</dbReference>
<feature type="domain" description="Aminotransferase class I/classII large" evidence="19">
    <location>
        <begin position="262"/>
        <end position="511"/>
    </location>
</feature>
<keyword evidence="21" id="KW-1185">Reference proteome</keyword>
<dbReference type="CDD" id="cd06454">
    <property type="entry name" value="KBL_like"/>
    <property type="match status" value="1"/>
</dbReference>
<evidence type="ECO:0000256" key="8">
    <source>
        <dbReference type="ARBA" id="ARBA00022679"/>
    </source>
</evidence>
<keyword evidence="12" id="KW-0746">Sphingolipid metabolism</keyword>
<dbReference type="InterPro" id="IPR015424">
    <property type="entry name" value="PyrdxlP-dep_Trfase"/>
</dbReference>
<sequence length="702" mass="76765">MGKSPRASSGHSTPTLSPPSRPLFPTVSHRSGSSSAHTEPPLSARSSLLNVLTKPRHAGPALSSLSATTQSTLDDALSTPEEDFSDQSTISSYASSVVSSRAASSEELAKVYKNYLEKPFVTTKSTIKHSEFGHCNNPNWRWTSQWNPNEPIHPEEEARPPYYILLTTYMSYLLLIVIGHMRDFFGKRFRPQAYSHLLPRNGYAALNSDFDSFYTRRLKKRLDDCFARPVTGVAGRTIVCYDRESKNQNSTFQLTGTTTRALNVSSYNYLGFASSSGGCADAVEACLRKYGASGSGPRHDGSTLDLHVQCEKLVARFTGAEAAIVSSMGFATNSTAIPALVNKGCLIISDEFNHASIRFGARLSNAHVRWFKHNDMHALEALLREAISQGQPRTHRPWKKILVIVEGLYSMEGSLVNLPLLMELKQRYKFYLYVDEAHSIGAIGPNGRGVCDYFGIDPREIDILMGTFTKSFGAAGGYVAGSKELIDRLRVRTHGLTYGESIAPPVLTQIIASMGSIMGIAPPLALPSEDDNDTRSIASRPAAYGPAPASLLPAWMSLPPQLLNGTEGRERLRRLAFNSRYLSSGLRKLGFMVYGHRDSPIIPLLLFSPAKMPAFSHMMLERIGADKTPIVVVVVAYPATPLITSRVRFCLSASHTKNDIDLLLRACDEVGDVLGLKLMGQSMSVEDIIASAEELVASSFSS</sequence>
<dbReference type="InterPro" id="IPR001917">
    <property type="entry name" value="Aminotrans_II_pyridoxalP_BS"/>
</dbReference>
<feature type="compositionally biased region" description="Polar residues" evidence="18">
    <location>
        <begin position="28"/>
        <end position="37"/>
    </location>
</feature>
<comment type="catalytic activity">
    <reaction evidence="17">
        <text>L-serine + hexadecanoyl-CoA + H(+) = 3-oxosphinganine + CO2 + CoA</text>
        <dbReference type="Rhea" id="RHEA:14761"/>
        <dbReference type="ChEBI" id="CHEBI:15378"/>
        <dbReference type="ChEBI" id="CHEBI:16526"/>
        <dbReference type="ChEBI" id="CHEBI:33384"/>
        <dbReference type="ChEBI" id="CHEBI:57287"/>
        <dbReference type="ChEBI" id="CHEBI:57379"/>
        <dbReference type="ChEBI" id="CHEBI:58299"/>
        <dbReference type="EC" id="2.3.1.50"/>
    </reaction>
</comment>
<keyword evidence="11" id="KW-0663">Pyridoxal phosphate</keyword>
<evidence type="ECO:0000256" key="1">
    <source>
        <dbReference type="ARBA" id="ARBA00001933"/>
    </source>
</evidence>
<keyword evidence="9" id="KW-0812">Transmembrane</keyword>
<evidence type="ECO:0000256" key="2">
    <source>
        <dbReference type="ARBA" id="ARBA00004240"/>
    </source>
</evidence>
<evidence type="ECO:0000313" key="21">
    <source>
        <dbReference type="Proteomes" id="UP001182556"/>
    </source>
</evidence>
<dbReference type="Gene3D" id="3.40.640.10">
    <property type="entry name" value="Type I PLP-dependent aspartate aminotransferase-like (Major domain)"/>
    <property type="match status" value="1"/>
</dbReference>
<evidence type="ECO:0000256" key="13">
    <source>
        <dbReference type="ARBA" id="ARBA00022989"/>
    </source>
</evidence>
<dbReference type="InterPro" id="IPR050087">
    <property type="entry name" value="AON_synthase_class-II"/>
</dbReference>
<evidence type="ECO:0000256" key="10">
    <source>
        <dbReference type="ARBA" id="ARBA00022824"/>
    </source>
</evidence>
<dbReference type="Pfam" id="PF00155">
    <property type="entry name" value="Aminotran_1_2"/>
    <property type="match status" value="2"/>
</dbReference>
<evidence type="ECO:0000256" key="3">
    <source>
        <dbReference type="ARBA" id="ARBA00004370"/>
    </source>
</evidence>
<dbReference type="EC" id="2.3.1.50" evidence="7"/>
<feature type="region of interest" description="Disordered" evidence="18">
    <location>
        <begin position="1"/>
        <end position="87"/>
    </location>
</feature>
<gene>
    <name evidence="20" type="ORF">DB88DRAFT_478691</name>
</gene>
<dbReference type="EMBL" id="JAODAN010000001">
    <property type="protein sequence ID" value="KAK1927622.1"/>
    <property type="molecule type" value="Genomic_DNA"/>
</dbReference>
<proteinExistence type="inferred from homology"/>
<evidence type="ECO:0000256" key="18">
    <source>
        <dbReference type="SAM" id="MobiDB-lite"/>
    </source>
</evidence>
<dbReference type="GO" id="GO:0004758">
    <property type="term" value="F:serine C-palmitoyltransferase activity"/>
    <property type="evidence" value="ECO:0007669"/>
    <property type="project" value="UniProtKB-EC"/>
</dbReference>
<dbReference type="Proteomes" id="UP001182556">
    <property type="component" value="Unassembled WGS sequence"/>
</dbReference>
<evidence type="ECO:0000256" key="4">
    <source>
        <dbReference type="ARBA" id="ARBA00004760"/>
    </source>
</evidence>
<dbReference type="FunFam" id="3.40.640.10:FF:000047">
    <property type="entry name" value="serine palmitoyltransferase 2 isoform X1"/>
    <property type="match status" value="1"/>
</dbReference>
<dbReference type="SUPFAM" id="SSF53383">
    <property type="entry name" value="PLP-dependent transferases"/>
    <property type="match status" value="1"/>
</dbReference>
<dbReference type="GO" id="GO:0030170">
    <property type="term" value="F:pyridoxal phosphate binding"/>
    <property type="evidence" value="ECO:0007669"/>
    <property type="project" value="InterPro"/>
</dbReference>
<dbReference type="GO" id="GO:0046512">
    <property type="term" value="P:sphingosine biosynthetic process"/>
    <property type="evidence" value="ECO:0007669"/>
    <property type="project" value="TreeGrafter"/>
</dbReference>
<feature type="compositionally biased region" description="Polar residues" evidence="18">
    <location>
        <begin position="1"/>
        <end position="11"/>
    </location>
</feature>
<keyword evidence="10" id="KW-0256">Endoplasmic reticulum</keyword>